<dbReference type="InterPro" id="IPR014818">
    <property type="entry name" value="Phage/plasmid_primase_P4_C"/>
</dbReference>
<dbReference type="AlphaFoldDB" id="A0A2N5E5Y8"/>
<dbReference type="InterPro" id="IPR036388">
    <property type="entry name" value="WH-like_DNA-bd_sf"/>
</dbReference>
<dbReference type="InterPro" id="IPR045455">
    <property type="entry name" value="NrS-1_pol-like_helicase"/>
</dbReference>
<keyword evidence="1" id="KW-0547">Nucleotide-binding</keyword>
<dbReference type="Pfam" id="PF19263">
    <property type="entry name" value="DUF5906"/>
    <property type="match status" value="1"/>
</dbReference>
<dbReference type="CDD" id="cd01029">
    <property type="entry name" value="TOPRIM_primases"/>
    <property type="match status" value="1"/>
</dbReference>
<dbReference type="InterPro" id="IPR051620">
    <property type="entry name" value="ORF904-like_C"/>
</dbReference>
<evidence type="ECO:0000256" key="4">
    <source>
        <dbReference type="ARBA" id="ARBA00022840"/>
    </source>
</evidence>
<dbReference type="InterPro" id="IPR034154">
    <property type="entry name" value="TOPRIM_DnaG/twinkle"/>
</dbReference>
<keyword evidence="3" id="KW-0347">Helicase</keyword>
<proteinExistence type="predicted"/>
<protein>
    <submittedName>
        <fullName evidence="6">DNA primase</fullName>
    </submittedName>
</protein>
<evidence type="ECO:0000313" key="7">
    <source>
        <dbReference type="Proteomes" id="UP000234240"/>
    </source>
</evidence>
<dbReference type="GO" id="GO:0008270">
    <property type="term" value="F:zinc ion binding"/>
    <property type="evidence" value="ECO:0007669"/>
    <property type="project" value="InterPro"/>
</dbReference>
<dbReference type="Pfam" id="PF13362">
    <property type="entry name" value="Toprim_3"/>
    <property type="match status" value="1"/>
</dbReference>
<dbReference type="Pfam" id="PF08273">
    <property type="entry name" value="Zn_Ribbon_Prim"/>
    <property type="match status" value="1"/>
</dbReference>
<dbReference type="Pfam" id="PF03288">
    <property type="entry name" value="Pox_D5"/>
    <property type="match status" value="1"/>
</dbReference>
<evidence type="ECO:0000256" key="1">
    <source>
        <dbReference type="ARBA" id="ARBA00022741"/>
    </source>
</evidence>
<dbReference type="InterPro" id="IPR004968">
    <property type="entry name" value="DNA_primase/NTPase_C"/>
</dbReference>
<name>A0A2N5E5Y8_9GAMM</name>
<dbReference type="GO" id="GO:0004386">
    <property type="term" value="F:helicase activity"/>
    <property type="evidence" value="ECO:0007669"/>
    <property type="project" value="UniProtKB-KW"/>
</dbReference>
<organism evidence="6 7">
    <name type="scientific">Chimaeribacter californicus</name>
    <dbReference type="NCBI Taxonomy" id="2060067"/>
    <lineage>
        <taxon>Bacteria</taxon>
        <taxon>Pseudomonadati</taxon>
        <taxon>Pseudomonadota</taxon>
        <taxon>Gammaproteobacteria</taxon>
        <taxon>Enterobacterales</taxon>
        <taxon>Yersiniaceae</taxon>
        <taxon>Chimaeribacter</taxon>
    </lineage>
</organism>
<dbReference type="InterPro" id="IPR027417">
    <property type="entry name" value="P-loop_NTPase"/>
</dbReference>
<sequence>MKHIVTDTVRAAAGHWPQLLPALGISIKAAGQHPPCPVCGGKDRFRFENQAGRGTRVCNQCGAGDGLALVEKALDVNTKEAACRVSDLIGTLPVKLVTSQEKTDSEKAQARLKAAKEAARLIAGAKAQVGNTYLTGKGLADVNTLTLTTTKRISDTTYQPGDLLVPLTGFTGDPVNVQLINADGTKRTLSGGQVKEAFHHLGEPGDTLWLTEGYATGLTVHRLTGQAVFVALSANNLPALAERLHAEYPEALILIAADNDENGTGQLRAEAAAKRCNGKPALPPVTGDWNDVFQAEGEITTKAMLTTFTQPKVLSPFEAVSEADLKAMSASEKAELLAQHYGNTLAVPPVGEELCRYEQGAWQVLPHRQLSREIAALFQKVRAPFSASGINSILDTLKLMVPQMGEPARRLIGFRNGVFDTVTGSFNPHRKEHWLRTVNSVDYSAPKPGENLTDHAPHFWQWLTRAAGRNHDKQERILAALFMVLANRYDWQMFLEVTGPGGSGKSVMAAIATLLAGKDNTTSATIDTLESSRDRASVVGFSLIILPDQEKWSGDGAGIKAITGGDAVAIDPKYRDAYSAHIPAVILAVNNNPMRFSDRSGGVSRRRVILPFPDAIPANERDPQLLNKISQELPVIVRHLMQRFAEPNEARTLLQAQQTSGEALDIKRSADPLVDFCGYLVPLSTPNGLYIGNANIRPINPRRYLYHAYLSFMESRGHQHPMSLTAFGLAVPQTLKEFEKELLKRETNNGIQTNLTLHDDSESDWLPKCEA</sequence>
<dbReference type="Proteomes" id="UP000234240">
    <property type="component" value="Unassembled WGS sequence"/>
</dbReference>
<dbReference type="InterPro" id="IPR013237">
    <property type="entry name" value="Phage_T7_Gp4_N"/>
</dbReference>
<dbReference type="Pfam" id="PF08706">
    <property type="entry name" value="D5_N"/>
    <property type="match status" value="1"/>
</dbReference>
<reference evidence="6 7" key="1">
    <citation type="submission" date="2017-12" db="EMBL/GenBank/DDBJ databases">
        <title>Characterization of six clinical isolates of Enterochimera gen. nov., a novel genus of the Yersiniaciae family and the three species Enterochimera arupensis sp. nov., Enterochimera coloradensis sp. nov, and Enterochimera californica sp. nov.</title>
        <authorList>
            <person name="Rossi A."/>
            <person name="Fisher M."/>
        </authorList>
    </citation>
    <scope>NUCLEOTIDE SEQUENCE [LARGE SCALE GENOMIC DNA]</scope>
    <source>
        <strain evidence="7">2015-Iso6</strain>
    </source>
</reference>
<accession>A0A2N5E5Y8</accession>
<dbReference type="InterPro" id="IPR006171">
    <property type="entry name" value="TOPRIM_dom"/>
</dbReference>
<dbReference type="EMBL" id="PJZF01000008">
    <property type="protein sequence ID" value="PLR36739.1"/>
    <property type="molecule type" value="Genomic_DNA"/>
</dbReference>
<dbReference type="RefSeq" id="WP_101816200.1">
    <property type="nucleotide sequence ID" value="NZ_PJZF01000008.1"/>
</dbReference>
<evidence type="ECO:0000313" key="6">
    <source>
        <dbReference type="EMBL" id="PLR36739.1"/>
    </source>
</evidence>
<gene>
    <name evidence="6" type="ORF">CYR55_11050</name>
</gene>
<keyword evidence="7" id="KW-1185">Reference proteome</keyword>
<dbReference type="SUPFAM" id="SSF57783">
    <property type="entry name" value="Zinc beta-ribbon"/>
    <property type="match status" value="1"/>
</dbReference>
<dbReference type="SUPFAM" id="SSF46785">
    <property type="entry name" value="Winged helix' DNA-binding domain"/>
    <property type="match status" value="1"/>
</dbReference>
<feature type="domain" description="SF3 helicase" evidence="5">
    <location>
        <begin position="472"/>
        <end position="625"/>
    </location>
</feature>
<dbReference type="SMART" id="SM00778">
    <property type="entry name" value="Prim_Zn_Ribbon"/>
    <property type="match status" value="1"/>
</dbReference>
<dbReference type="InterPro" id="IPR036390">
    <property type="entry name" value="WH_DNA-bd_sf"/>
</dbReference>
<evidence type="ECO:0000256" key="3">
    <source>
        <dbReference type="ARBA" id="ARBA00022806"/>
    </source>
</evidence>
<dbReference type="Gene3D" id="3.40.50.300">
    <property type="entry name" value="P-loop containing nucleotide triphosphate hydrolases"/>
    <property type="match status" value="1"/>
</dbReference>
<dbReference type="SMART" id="SM00885">
    <property type="entry name" value="D5_N"/>
    <property type="match status" value="1"/>
</dbReference>
<dbReference type="SUPFAM" id="SSF52540">
    <property type="entry name" value="P-loop containing nucleoside triphosphate hydrolases"/>
    <property type="match status" value="1"/>
</dbReference>
<keyword evidence="2" id="KW-0378">Hydrolase</keyword>
<comment type="caution">
    <text evidence="6">The sequence shown here is derived from an EMBL/GenBank/DDBJ whole genome shotgun (WGS) entry which is preliminary data.</text>
</comment>
<keyword evidence="4" id="KW-0067">ATP-binding</keyword>
<dbReference type="OrthoDB" id="784829at2"/>
<dbReference type="PANTHER" id="PTHR35372">
    <property type="entry name" value="ATP BINDING PROTEIN-RELATED"/>
    <property type="match status" value="1"/>
</dbReference>
<evidence type="ECO:0000259" key="5">
    <source>
        <dbReference type="PROSITE" id="PS51206"/>
    </source>
</evidence>
<dbReference type="PROSITE" id="PS51206">
    <property type="entry name" value="SF3_HELICASE_1"/>
    <property type="match status" value="1"/>
</dbReference>
<dbReference type="GO" id="GO:0016787">
    <property type="term" value="F:hydrolase activity"/>
    <property type="evidence" value="ECO:0007669"/>
    <property type="project" value="UniProtKB-KW"/>
</dbReference>
<dbReference type="Gene3D" id="1.10.10.10">
    <property type="entry name" value="Winged helix-like DNA-binding domain superfamily/Winged helix DNA-binding domain"/>
    <property type="match status" value="1"/>
</dbReference>
<dbReference type="GO" id="GO:0005524">
    <property type="term" value="F:ATP binding"/>
    <property type="evidence" value="ECO:0007669"/>
    <property type="project" value="UniProtKB-KW"/>
</dbReference>
<dbReference type="PANTHER" id="PTHR35372:SF2">
    <property type="entry name" value="SF3 HELICASE DOMAIN-CONTAINING PROTEIN"/>
    <property type="match status" value="1"/>
</dbReference>
<evidence type="ECO:0000256" key="2">
    <source>
        <dbReference type="ARBA" id="ARBA00022801"/>
    </source>
</evidence>
<dbReference type="InterPro" id="IPR014015">
    <property type="entry name" value="Helicase_SF3_DNA-vir"/>
</dbReference>